<evidence type="ECO:0000256" key="7">
    <source>
        <dbReference type="ARBA" id="ARBA00023065"/>
    </source>
</evidence>
<dbReference type="AlphaFoldDB" id="A0A0S4UHK9"/>
<evidence type="ECO:0000256" key="10">
    <source>
        <dbReference type="ARBA" id="ARBA00023237"/>
    </source>
</evidence>
<dbReference type="EMBL" id="LN899825">
    <property type="protein sequence ID" value="CUV37479.1"/>
    <property type="molecule type" value="Genomic_DNA"/>
</dbReference>
<dbReference type="EMBL" id="LN899826">
    <property type="protein sequence ID" value="CUV39021.1"/>
    <property type="molecule type" value="Genomic_DNA"/>
</dbReference>
<dbReference type="PANTHER" id="PTHR34501">
    <property type="entry name" value="PROTEIN YDDL-RELATED"/>
    <property type="match status" value="1"/>
</dbReference>
<dbReference type="EMBL" id="LN899822">
    <property type="protein sequence ID" value="CUV63956.1"/>
    <property type="molecule type" value="Genomic_DNA"/>
</dbReference>
<dbReference type="Pfam" id="PF13609">
    <property type="entry name" value="Porin_4"/>
    <property type="match status" value="1"/>
</dbReference>
<feature type="domain" description="Porin" evidence="12">
    <location>
        <begin position="8"/>
        <end position="326"/>
    </location>
</feature>
<comment type="subunit">
    <text evidence="2">Homotrimer.</text>
</comment>
<keyword evidence="9" id="KW-0472">Membrane</keyword>
<dbReference type="InterPro" id="IPR001702">
    <property type="entry name" value="Porin_Gram-ve"/>
</dbReference>
<dbReference type="EMBL" id="LN899824">
    <property type="protein sequence ID" value="CUV31369.1"/>
    <property type="molecule type" value="Genomic_DNA"/>
</dbReference>
<evidence type="ECO:0000313" key="17">
    <source>
        <dbReference type="EMBL" id="CUV39021.1"/>
    </source>
</evidence>
<dbReference type="PANTHER" id="PTHR34501:SF9">
    <property type="entry name" value="MAJOR OUTER MEMBRANE PROTEIN P.IA"/>
    <property type="match status" value="1"/>
</dbReference>
<dbReference type="EMBL" id="LN899823">
    <property type="protein sequence ID" value="CUV21648.1"/>
    <property type="molecule type" value="Genomic_DNA"/>
</dbReference>
<keyword evidence="5" id="KW-0812">Transmembrane</keyword>
<dbReference type="InterPro" id="IPR050298">
    <property type="entry name" value="Gram-neg_bact_OMP"/>
</dbReference>
<keyword evidence="10" id="KW-0998">Cell outer membrane</keyword>
<dbReference type="GO" id="GO:0009279">
    <property type="term" value="C:cell outer membrane"/>
    <property type="evidence" value="ECO:0007669"/>
    <property type="project" value="UniProtKB-SubCell"/>
</dbReference>
<evidence type="ECO:0000256" key="6">
    <source>
        <dbReference type="ARBA" id="ARBA00022729"/>
    </source>
</evidence>
<organism evidence="14">
    <name type="scientific">Ralstonia solanacearum</name>
    <name type="common">Pseudomonas solanacearum</name>
    <dbReference type="NCBI Taxonomy" id="305"/>
    <lineage>
        <taxon>Bacteria</taxon>
        <taxon>Pseudomonadati</taxon>
        <taxon>Pseudomonadota</taxon>
        <taxon>Betaproteobacteria</taxon>
        <taxon>Burkholderiales</taxon>
        <taxon>Burkholderiaceae</taxon>
        <taxon>Ralstonia</taxon>
        <taxon>Ralstonia solanacearum species complex</taxon>
    </lineage>
</organism>
<keyword evidence="3" id="KW-0813">Transport</keyword>
<feature type="chain" id="PRO_5014239606" evidence="11">
    <location>
        <begin position="22"/>
        <end position="354"/>
    </location>
</feature>
<evidence type="ECO:0000313" key="15">
    <source>
        <dbReference type="EMBL" id="CUV31369.1"/>
    </source>
</evidence>
<protein>
    <submittedName>
        <fullName evidence="14">Porin, Gram-negative type</fullName>
    </submittedName>
</protein>
<evidence type="ECO:0000256" key="2">
    <source>
        <dbReference type="ARBA" id="ARBA00011233"/>
    </source>
</evidence>
<keyword evidence="8" id="KW-0626">Porin</keyword>
<proteinExistence type="predicted"/>
<dbReference type="InterPro" id="IPR033900">
    <property type="entry name" value="Gram_neg_porin_domain"/>
</dbReference>
<dbReference type="SUPFAM" id="SSF56935">
    <property type="entry name" value="Porins"/>
    <property type="match status" value="1"/>
</dbReference>
<keyword evidence="6 11" id="KW-0732">Signal</keyword>
<evidence type="ECO:0000313" key="14">
    <source>
        <dbReference type="EMBL" id="CUV21648.1"/>
    </source>
</evidence>
<dbReference type="PRINTS" id="PR00182">
    <property type="entry name" value="ECOLNEIPORIN"/>
</dbReference>
<evidence type="ECO:0000256" key="5">
    <source>
        <dbReference type="ARBA" id="ARBA00022692"/>
    </source>
</evidence>
<evidence type="ECO:0000256" key="1">
    <source>
        <dbReference type="ARBA" id="ARBA00004571"/>
    </source>
</evidence>
<dbReference type="Gene3D" id="2.40.160.10">
    <property type="entry name" value="Porin"/>
    <property type="match status" value="1"/>
</dbReference>
<evidence type="ECO:0000313" key="13">
    <source>
        <dbReference type="EMBL" id="CUV18569.1"/>
    </source>
</evidence>
<dbReference type="EMBL" id="LN899821">
    <property type="protein sequence ID" value="CUV18569.1"/>
    <property type="molecule type" value="Genomic_DNA"/>
</dbReference>
<keyword evidence="7" id="KW-0406">Ion transport</keyword>
<evidence type="ECO:0000256" key="4">
    <source>
        <dbReference type="ARBA" id="ARBA00022452"/>
    </source>
</evidence>
<keyword evidence="4" id="KW-1134">Transmembrane beta strand</keyword>
<name>A0A0S4UHK9_RALSL</name>
<evidence type="ECO:0000259" key="12">
    <source>
        <dbReference type="Pfam" id="PF13609"/>
    </source>
</evidence>
<evidence type="ECO:0000256" key="9">
    <source>
        <dbReference type="ARBA" id="ARBA00023136"/>
    </source>
</evidence>
<evidence type="ECO:0000256" key="8">
    <source>
        <dbReference type="ARBA" id="ARBA00023114"/>
    </source>
</evidence>
<evidence type="ECO:0000313" key="18">
    <source>
        <dbReference type="EMBL" id="CUV63956.1"/>
    </source>
</evidence>
<evidence type="ECO:0000313" key="16">
    <source>
        <dbReference type="EMBL" id="CUV37479.1"/>
    </source>
</evidence>
<comment type="subcellular location">
    <subcellularLocation>
        <location evidence="1">Cell outer membrane</location>
        <topology evidence="1">Multi-pass membrane protein</topology>
    </subcellularLocation>
</comment>
<accession>A0A0S4UHK9</accession>
<dbReference type="GO" id="GO:0015288">
    <property type="term" value="F:porin activity"/>
    <property type="evidence" value="ECO:0007669"/>
    <property type="project" value="UniProtKB-KW"/>
</dbReference>
<dbReference type="GO" id="GO:0034220">
    <property type="term" value="P:monoatomic ion transmembrane transport"/>
    <property type="evidence" value="ECO:0007669"/>
    <property type="project" value="InterPro"/>
</dbReference>
<feature type="signal peptide" evidence="11">
    <location>
        <begin position="1"/>
        <end position="21"/>
    </location>
</feature>
<sequence>MKKTLFAAAATACTLSSAAFAQSSTVTLYGVADAGVSYQSHVNGGTNRQGSIAALSSGGLSGSRWGIRGVEDLGGNLKGIFVLESGFDIDTGRSAQGNRLFGRQAYVGLQGDFGAITMGRQQNALFDLFGAYDPMSVAGVYSLNAVDNQFNGRADNALKYTGKFGGLTATGFYSFGRDANVGLGGEVPGSFKVGTNFGGGLAYANGALSVGAAYDQYQGSTLAASGLSAKRAAIGASYTLGEAKVFAGYRWLRDEVSTSTARHDNLYWLGAQYKLTPAFTLNGAAYYTNARTDSNSSWMFVLNGNYALSKRTDAYVLVGYVTNKGNATFGVTGTANTLPGQNQTGAMIGMRHRF</sequence>
<dbReference type="CDD" id="cd00342">
    <property type="entry name" value="gram_neg_porins"/>
    <property type="match status" value="1"/>
</dbReference>
<evidence type="ECO:0000256" key="3">
    <source>
        <dbReference type="ARBA" id="ARBA00022448"/>
    </source>
</evidence>
<gene>
    <name evidence="13" type="ORF">PSS4_v1_680017</name>
    <name evidence="18" type="ORF">RD1301_v1_4270005</name>
    <name evidence="14" type="ORF">RUN1744_v1_80004</name>
    <name evidence="15" type="ORF">RUN1985_v1_890018</name>
    <name evidence="16" type="ORF">TD1301_v1_3600005</name>
    <name evidence="17" type="ORF">TF3108_v1_210038</name>
</gene>
<evidence type="ECO:0000256" key="11">
    <source>
        <dbReference type="SAM" id="SignalP"/>
    </source>
</evidence>
<dbReference type="GO" id="GO:0046930">
    <property type="term" value="C:pore complex"/>
    <property type="evidence" value="ECO:0007669"/>
    <property type="project" value="UniProtKB-KW"/>
</dbReference>
<reference evidence="14" key="1">
    <citation type="submission" date="2015-10" db="EMBL/GenBank/DDBJ databases">
        <authorList>
            <person name="Gilbert D.G."/>
        </authorList>
    </citation>
    <scope>NUCLEOTIDE SEQUENCE</scope>
    <source>
        <strain evidence="14">Phyl III-seqv23</strain>
    </source>
</reference>
<dbReference type="InterPro" id="IPR023614">
    <property type="entry name" value="Porin_dom_sf"/>
</dbReference>